<dbReference type="GO" id="GO:0016740">
    <property type="term" value="F:transferase activity"/>
    <property type="evidence" value="ECO:0007669"/>
    <property type="project" value="TreeGrafter"/>
</dbReference>
<dbReference type="SMART" id="SM00849">
    <property type="entry name" value="Lactamase_B"/>
    <property type="match status" value="1"/>
</dbReference>
<dbReference type="Gene3D" id="3.60.15.10">
    <property type="entry name" value="Ribonuclease Z/Hydroxyacylglutathione hydrolase-like"/>
    <property type="match status" value="1"/>
</dbReference>
<dbReference type="InterPro" id="IPR041712">
    <property type="entry name" value="DHPS-like_MBL-fold"/>
</dbReference>
<dbReference type="EMBL" id="JQBL01000001">
    <property type="protein sequence ID" value="KRN51490.1"/>
    <property type="molecule type" value="Genomic_DNA"/>
</dbReference>
<dbReference type="PATRIC" id="fig|1410657.5.peg.109"/>
<comment type="caution">
    <text evidence="2">The sequence shown here is derived from an EMBL/GenBank/DDBJ whole genome shotgun (WGS) entry which is preliminary data.</text>
</comment>
<dbReference type="CDD" id="cd07713">
    <property type="entry name" value="DHPS-like_MBL-fold"/>
    <property type="match status" value="1"/>
</dbReference>
<dbReference type="InterPro" id="IPR001279">
    <property type="entry name" value="Metallo-B-lactamas"/>
</dbReference>
<feature type="domain" description="Metallo-beta-lactamase" evidence="1">
    <location>
        <begin position="37"/>
        <end position="241"/>
    </location>
</feature>
<dbReference type="PANTHER" id="PTHR13754">
    <property type="entry name" value="METALLO-BETA-LACTAMASE SUPERFAMILY PROTEIN"/>
    <property type="match status" value="1"/>
</dbReference>
<dbReference type="AlphaFoldDB" id="A0A0R2HEM7"/>
<dbReference type="InterPro" id="IPR036866">
    <property type="entry name" value="RibonucZ/Hydroxyglut_hydro"/>
</dbReference>
<dbReference type="SUPFAM" id="SSF56281">
    <property type="entry name" value="Metallo-hydrolase/oxidoreductase"/>
    <property type="match status" value="1"/>
</dbReference>
<organism evidence="2 3">
    <name type="scientific">Kandleria vitulina DSM 20405</name>
    <dbReference type="NCBI Taxonomy" id="1410657"/>
    <lineage>
        <taxon>Bacteria</taxon>
        <taxon>Bacillati</taxon>
        <taxon>Bacillota</taxon>
        <taxon>Erysipelotrichia</taxon>
        <taxon>Erysipelotrichales</taxon>
        <taxon>Coprobacillaceae</taxon>
        <taxon>Kandleria</taxon>
    </lineage>
</organism>
<dbReference type="Pfam" id="PF00753">
    <property type="entry name" value="Lactamase_B"/>
    <property type="match status" value="1"/>
</dbReference>
<keyword evidence="3" id="KW-1185">Reference proteome</keyword>
<dbReference type="InterPro" id="IPR052926">
    <property type="entry name" value="Metallo-beta-lactamase_dom"/>
</dbReference>
<evidence type="ECO:0000259" key="1">
    <source>
        <dbReference type="SMART" id="SM00849"/>
    </source>
</evidence>
<protein>
    <recommendedName>
        <fullName evidence="1">Metallo-beta-lactamase domain-containing protein</fullName>
    </recommendedName>
</protein>
<sequence>MKLSYHFFHDILSKRSFFMKITTLMDDQPSSSFKNEHGLSFYIQAHNTNILFDTGASFLYLENARKLSLPIEEVDTLIISHGHYDHTGGLSDFLKINKNAKIYMQKDALLPHYHDKKYIGIDPTLDLSSRVTFLSSSKKINDHLYLLSELSYPQDGMYEGEDHHLDPFLHEQSLIIDEEILIAGCAHNGIMHIINAFHDHFHHYPRLVIGGFHLRSKKDLEGCEELAYALKKTKATFYTGHCTSDEAYKKMKPIMNDQLHRFHIGESINH</sequence>
<evidence type="ECO:0000313" key="3">
    <source>
        <dbReference type="Proteomes" id="UP000051841"/>
    </source>
</evidence>
<dbReference type="Proteomes" id="UP000051841">
    <property type="component" value="Unassembled WGS sequence"/>
</dbReference>
<proteinExistence type="predicted"/>
<gene>
    <name evidence="2" type="ORF">IV49_GL000107</name>
</gene>
<dbReference type="PANTHER" id="PTHR13754:SF13">
    <property type="entry name" value="METALLO-BETA-LACTAMASE SUPERFAMILY PROTEIN (AFU_ORTHOLOGUE AFUA_3G07630)"/>
    <property type="match status" value="1"/>
</dbReference>
<name>A0A0R2HEM7_9FIRM</name>
<reference evidence="2 3" key="1">
    <citation type="journal article" date="2015" name="Genome Announc.">
        <title>Expanding the biotechnology potential of lactobacilli through comparative genomics of 213 strains and associated genera.</title>
        <authorList>
            <person name="Sun Z."/>
            <person name="Harris H.M."/>
            <person name="McCann A."/>
            <person name="Guo C."/>
            <person name="Argimon S."/>
            <person name="Zhang W."/>
            <person name="Yang X."/>
            <person name="Jeffery I.B."/>
            <person name="Cooney J.C."/>
            <person name="Kagawa T.F."/>
            <person name="Liu W."/>
            <person name="Song Y."/>
            <person name="Salvetti E."/>
            <person name="Wrobel A."/>
            <person name="Rasinkangas P."/>
            <person name="Parkhill J."/>
            <person name="Rea M.C."/>
            <person name="O'Sullivan O."/>
            <person name="Ritari J."/>
            <person name="Douillard F.P."/>
            <person name="Paul Ross R."/>
            <person name="Yang R."/>
            <person name="Briner A.E."/>
            <person name="Felis G.E."/>
            <person name="de Vos W.M."/>
            <person name="Barrangou R."/>
            <person name="Klaenhammer T.R."/>
            <person name="Caufield P.W."/>
            <person name="Cui Y."/>
            <person name="Zhang H."/>
            <person name="O'Toole P.W."/>
        </authorList>
    </citation>
    <scope>NUCLEOTIDE SEQUENCE [LARGE SCALE GENOMIC DNA]</scope>
    <source>
        <strain evidence="2 3">DSM 20405</strain>
    </source>
</reference>
<accession>A0A0R2HEM7</accession>
<evidence type="ECO:0000313" key="2">
    <source>
        <dbReference type="EMBL" id="KRN51490.1"/>
    </source>
</evidence>